<keyword evidence="2" id="KW-0472">Membrane</keyword>
<name>A0A2N9DX44_9LACO</name>
<dbReference type="Proteomes" id="UP000238739">
    <property type="component" value="Unassembled WGS sequence"/>
</dbReference>
<keyword evidence="2" id="KW-1133">Transmembrane helix</keyword>
<reference evidence="3" key="1">
    <citation type="submission" date="2018-01" db="EMBL/GenBank/DDBJ databases">
        <authorList>
            <person name="Chaillou S."/>
        </authorList>
    </citation>
    <scope>NUCLEOTIDE SEQUENCE [LARGE SCALE GENOMIC DNA]</scope>
    <source>
        <strain evidence="3">MFPC41A2801</strain>
    </source>
</reference>
<accession>A0A2N9DX44</accession>
<proteinExistence type="predicted"/>
<gene>
    <name evidence="3" type="ORF">LFUMFP_330003</name>
</gene>
<evidence type="ECO:0000256" key="1">
    <source>
        <dbReference type="SAM" id="MobiDB-lite"/>
    </source>
</evidence>
<protein>
    <submittedName>
        <fullName evidence="3">Prophage pi3 59 domain protein</fullName>
    </submittedName>
</protein>
<sequence length="108" mass="12051">MAKKIQDENGNTFVEVKPWYKRWWIWVLIVVVIIIAIAALSGGKDDNSSTKNSTANGHTTTDVEKGNSKNSNSSSNFLTIDYAKVPILSENFKFKLATFSYYVLGLSI</sequence>
<feature type="compositionally biased region" description="Polar residues" evidence="1">
    <location>
        <begin position="49"/>
        <end position="60"/>
    </location>
</feature>
<evidence type="ECO:0000313" key="3">
    <source>
        <dbReference type="EMBL" id="SPC39240.1"/>
    </source>
</evidence>
<dbReference type="EMBL" id="OGVC01000027">
    <property type="protein sequence ID" value="SPC39240.1"/>
    <property type="molecule type" value="Genomic_DNA"/>
</dbReference>
<feature type="transmembrane region" description="Helical" evidence="2">
    <location>
        <begin position="23"/>
        <end position="43"/>
    </location>
</feature>
<keyword evidence="4" id="KW-1185">Reference proteome</keyword>
<keyword evidence="2" id="KW-0812">Transmembrane</keyword>
<feature type="region of interest" description="Disordered" evidence="1">
    <location>
        <begin position="42"/>
        <end position="75"/>
    </location>
</feature>
<organism evidence="3 4">
    <name type="scientific">Latilactobacillus fuchuensis</name>
    <dbReference type="NCBI Taxonomy" id="164393"/>
    <lineage>
        <taxon>Bacteria</taxon>
        <taxon>Bacillati</taxon>
        <taxon>Bacillota</taxon>
        <taxon>Bacilli</taxon>
        <taxon>Lactobacillales</taxon>
        <taxon>Lactobacillaceae</taxon>
        <taxon>Latilactobacillus</taxon>
    </lineage>
</organism>
<dbReference type="RefSeq" id="WP_199190579.1">
    <property type="nucleotide sequence ID" value="NZ_LT984417.1"/>
</dbReference>
<evidence type="ECO:0000313" key="4">
    <source>
        <dbReference type="Proteomes" id="UP000238739"/>
    </source>
</evidence>
<evidence type="ECO:0000256" key="2">
    <source>
        <dbReference type="SAM" id="Phobius"/>
    </source>
</evidence>
<comment type="caution">
    <text evidence="3">The sequence shown here is derived from an EMBL/GenBank/DDBJ whole genome shotgun (WGS) entry which is preliminary data.</text>
</comment>
<dbReference type="AlphaFoldDB" id="A0A2N9DX44"/>